<evidence type="ECO:0000313" key="4">
    <source>
        <dbReference type="EMBL" id="RYR49204.1"/>
    </source>
</evidence>
<evidence type="ECO:0000313" key="5">
    <source>
        <dbReference type="Proteomes" id="UP000289738"/>
    </source>
</evidence>
<keyword evidence="1" id="KW-0689">Ribosomal protein</keyword>
<evidence type="ECO:0000256" key="2">
    <source>
        <dbReference type="ARBA" id="ARBA00023274"/>
    </source>
</evidence>
<dbReference type="AlphaFoldDB" id="A0A445CE28"/>
<dbReference type="SUPFAM" id="SSF56300">
    <property type="entry name" value="Metallo-dependent phosphatases"/>
    <property type="match status" value="1"/>
</dbReference>
<dbReference type="PANTHER" id="PTHR46546">
    <property type="entry name" value="SHEWANELLA-LIKE PROTEIN PHOSPHATASE 1"/>
    <property type="match status" value="1"/>
</dbReference>
<dbReference type="InterPro" id="IPR029052">
    <property type="entry name" value="Metallo-depent_PP-like"/>
</dbReference>
<proteinExistence type="predicted"/>
<keyword evidence="5" id="KW-1185">Reference proteome</keyword>
<dbReference type="EMBL" id="SDMP01000007">
    <property type="protein sequence ID" value="RYR49204.1"/>
    <property type="molecule type" value="Genomic_DNA"/>
</dbReference>
<evidence type="ECO:0000256" key="1">
    <source>
        <dbReference type="ARBA" id="ARBA00022980"/>
    </source>
</evidence>
<dbReference type="Pfam" id="PF17135">
    <property type="entry name" value="Ribosomal_L18"/>
    <property type="match status" value="1"/>
</dbReference>
<dbReference type="GO" id="GO:0005840">
    <property type="term" value="C:ribosome"/>
    <property type="evidence" value="ECO:0007669"/>
    <property type="project" value="UniProtKB-KW"/>
</dbReference>
<dbReference type="PANTHER" id="PTHR46546:SF4">
    <property type="entry name" value="SHEWANELLA-LIKE PROTEIN PHOSPHATASE 1"/>
    <property type="match status" value="1"/>
</dbReference>
<protein>
    <recommendedName>
        <fullName evidence="3">Large ribosomal subunit protein uL15/eL18 domain-containing protein</fullName>
    </recommendedName>
</protein>
<reference evidence="4 5" key="1">
    <citation type="submission" date="2019-01" db="EMBL/GenBank/DDBJ databases">
        <title>Sequencing of cultivated peanut Arachis hypogaea provides insights into genome evolution and oil improvement.</title>
        <authorList>
            <person name="Chen X."/>
        </authorList>
    </citation>
    <scope>NUCLEOTIDE SEQUENCE [LARGE SCALE GENOMIC DNA]</scope>
    <source>
        <strain evidence="5">cv. Fuhuasheng</strain>
        <tissue evidence="4">Leaves</tissue>
    </source>
</reference>
<comment type="caution">
    <text evidence="4">The sequence shown here is derived from an EMBL/GenBank/DDBJ whole genome shotgun (WGS) entry which is preliminary data.</text>
</comment>
<dbReference type="Gene3D" id="3.100.10.10">
    <property type="match status" value="1"/>
</dbReference>
<dbReference type="GO" id="GO:1990904">
    <property type="term" value="C:ribonucleoprotein complex"/>
    <property type="evidence" value="ECO:0007669"/>
    <property type="project" value="UniProtKB-KW"/>
</dbReference>
<accession>A0A445CE28</accession>
<keyword evidence="2" id="KW-0687">Ribonucleoprotein</keyword>
<feature type="domain" description="Large ribosomal subunit protein uL15/eL18" evidence="3">
    <location>
        <begin position="78"/>
        <end position="138"/>
    </location>
</feature>
<dbReference type="Proteomes" id="UP000289738">
    <property type="component" value="Chromosome A07"/>
</dbReference>
<organism evidence="4 5">
    <name type="scientific">Arachis hypogaea</name>
    <name type="common">Peanut</name>
    <dbReference type="NCBI Taxonomy" id="3818"/>
    <lineage>
        <taxon>Eukaryota</taxon>
        <taxon>Viridiplantae</taxon>
        <taxon>Streptophyta</taxon>
        <taxon>Embryophyta</taxon>
        <taxon>Tracheophyta</taxon>
        <taxon>Spermatophyta</taxon>
        <taxon>Magnoliopsida</taxon>
        <taxon>eudicotyledons</taxon>
        <taxon>Gunneridae</taxon>
        <taxon>Pentapetalae</taxon>
        <taxon>rosids</taxon>
        <taxon>fabids</taxon>
        <taxon>Fabales</taxon>
        <taxon>Fabaceae</taxon>
        <taxon>Papilionoideae</taxon>
        <taxon>50 kb inversion clade</taxon>
        <taxon>dalbergioids sensu lato</taxon>
        <taxon>Dalbergieae</taxon>
        <taxon>Pterocarpus clade</taxon>
        <taxon>Arachis</taxon>
    </lineage>
</organism>
<name>A0A445CE28_ARAHY</name>
<evidence type="ECO:0000259" key="3">
    <source>
        <dbReference type="Pfam" id="PF17135"/>
    </source>
</evidence>
<sequence length="141" mass="15780">MQIFLSVMHLTETNFSLIVGDLHGDLKQARYALQKAGVLSSDGQDLWTDGETVLIQVRDILDRDEDIAILSLLRSLDKQAKAKGGAMFQVLLRGPKNFREDVKHLGPAPGVLYSYIKPYVRSKGRKFEKVRGRKNNKGLGV</sequence>
<dbReference type="InterPro" id="IPR021131">
    <property type="entry name" value="Ribosomal_uL15/eL18"/>
</dbReference>
<dbReference type="STRING" id="3818.A0A445CE28"/>
<gene>
    <name evidence="4" type="ORF">Ahy_A07g035527</name>
</gene>